<reference evidence="8" key="2">
    <citation type="submission" date="2013-07" db="EMBL/GenBank/DDBJ databases">
        <authorList>
            <consortium name="The Broad Institute Genome Sequencing Platform"/>
            <person name="Cuomo C."/>
            <person name="Litvintseva A."/>
            <person name="Chen Y."/>
            <person name="Heitman J."/>
            <person name="Sun S."/>
            <person name="Springer D."/>
            <person name="Dromer F."/>
            <person name="Young S.K."/>
            <person name="Zeng Q."/>
            <person name="Gargeya S."/>
            <person name="Fitzgerald M."/>
            <person name="Abouelleil A."/>
            <person name="Alvarado L."/>
            <person name="Berlin A.M."/>
            <person name="Chapman S.B."/>
            <person name="Dewar J."/>
            <person name="Goldberg J."/>
            <person name="Griggs A."/>
            <person name="Gujja S."/>
            <person name="Hansen M."/>
            <person name="Howarth C."/>
            <person name="Imamovic A."/>
            <person name="Larimer J."/>
            <person name="McCowan C."/>
            <person name="Murphy C."/>
            <person name="Pearson M."/>
            <person name="Priest M."/>
            <person name="Roberts A."/>
            <person name="Saif S."/>
            <person name="Shea T."/>
            <person name="Sykes S."/>
            <person name="Wortman J."/>
            <person name="Nusbaum C."/>
            <person name="Birren B."/>
        </authorList>
    </citation>
    <scope>NUCLEOTIDE SEQUENCE</scope>
    <source>
        <strain evidence="8">CBS 10117</strain>
    </source>
</reference>
<keyword evidence="9" id="KW-1185">Reference proteome</keyword>
<sequence length="396" mass="44835">MSEIPSTFQPPSTDGKPFVPEWLAPPATKEVHDFAKLTTIDLSLLDAPDPTVVADLVATTKRAIKEDGFLYLVNYGVTIEQLHRQFAIAQYLHRNISEEDKDRLLWDPATGLFAGYKPGFGWKREKGAIDGIEHFNFYHEQFSDIHNIPTCVHPFMDEIVAFCEFLTQSVNRRLLRLLSKVLELDDDYLWNKVQSQKGPVGEGYLRHALFHPLGEDTRKLGGGLRMNGHHDYGTTTLLFSVPISCLQIYGNDEKWRYVGYNPGSLVVNLGETLEIISGGHFKATRHRVYQPPSDQAHEQRLSLVLFNAAEGSLRVSPAMESPLIQREGCINEQGVYNGFKTLMDNGMPVPTMKEWREIQIATLPEPNLKKEMKTLEVNGKLMYQRDLFGIPVVIPV</sequence>
<evidence type="ECO:0000259" key="6">
    <source>
        <dbReference type="Pfam" id="PF14226"/>
    </source>
</evidence>
<dbReference type="EMBL" id="CP144534">
    <property type="protein sequence ID" value="WWC62259.1"/>
    <property type="molecule type" value="Genomic_DNA"/>
</dbReference>
<reference evidence="7" key="1">
    <citation type="submission" date="2013-07" db="EMBL/GenBank/DDBJ databases">
        <title>The Genome Sequence of Cryptococcus dejecticola CBS10117.</title>
        <authorList>
            <consortium name="The Broad Institute Genome Sequencing Platform"/>
            <person name="Cuomo C."/>
            <person name="Litvintseva A."/>
            <person name="Chen Y."/>
            <person name="Heitman J."/>
            <person name="Sun S."/>
            <person name="Springer D."/>
            <person name="Dromer F."/>
            <person name="Young S.K."/>
            <person name="Zeng Q."/>
            <person name="Gargeya S."/>
            <person name="Fitzgerald M."/>
            <person name="Abouelleil A."/>
            <person name="Alvarado L."/>
            <person name="Berlin A.M."/>
            <person name="Chapman S.B."/>
            <person name="Dewar J."/>
            <person name="Goldberg J."/>
            <person name="Griggs A."/>
            <person name="Gujja S."/>
            <person name="Hansen M."/>
            <person name="Howarth C."/>
            <person name="Imamovic A."/>
            <person name="Larimer J."/>
            <person name="McCowan C."/>
            <person name="Murphy C."/>
            <person name="Pearson M."/>
            <person name="Priest M."/>
            <person name="Roberts A."/>
            <person name="Saif S."/>
            <person name="Shea T."/>
            <person name="Sykes S."/>
            <person name="Wortman J."/>
            <person name="Nusbaum C."/>
            <person name="Birren B."/>
        </authorList>
    </citation>
    <scope>NUCLEOTIDE SEQUENCE [LARGE SCALE GENOMIC DNA]</scope>
    <source>
        <strain evidence="7">CBS 10117</strain>
    </source>
</reference>
<evidence type="ECO:0000256" key="3">
    <source>
        <dbReference type="ARBA" id="ARBA00023002"/>
    </source>
</evidence>
<keyword evidence="4" id="KW-0408">Iron</keyword>
<evidence type="ECO:0000256" key="4">
    <source>
        <dbReference type="ARBA" id="ARBA00023004"/>
    </source>
</evidence>
<keyword evidence="2" id="KW-0479">Metal-binding</keyword>
<organism evidence="7">
    <name type="scientific">Kwoniella dejecticola CBS 10117</name>
    <dbReference type="NCBI Taxonomy" id="1296121"/>
    <lineage>
        <taxon>Eukaryota</taxon>
        <taxon>Fungi</taxon>
        <taxon>Dikarya</taxon>
        <taxon>Basidiomycota</taxon>
        <taxon>Agaricomycotina</taxon>
        <taxon>Tremellomycetes</taxon>
        <taxon>Tremellales</taxon>
        <taxon>Cryptococcaceae</taxon>
        <taxon>Kwoniella</taxon>
    </lineage>
</organism>
<accession>A0A1A6A461</accession>
<dbReference type="PANTHER" id="PTHR10209">
    <property type="entry name" value="OXIDOREDUCTASE, 2OG-FE II OXYGENASE FAMILY PROTEIN"/>
    <property type="match status" value="1"/>
</dbReference>
<dbReference type="Proteomes" id="UP000078595">
    <property type="component" value="Chromosome 5"/>
</dbReference>
<reference evidence="8" key="3">
    <citation type="submission" date="2024-02" db="EMBL/GenBank/DDBJ databases">
        <title>Comparative genomics of Cryptococcus and Kwoniella reveals pathogenesis evolution and contrasting modes of karyotype evolution via chromosome fusion or intercentromeric recombination.</title>
        <authorList>
            <person name="Coelho M.A."/>
            <person name="David-Palma M."/>
            <person name="Shea T."/>
            <person name="Bowers K."/>
            <person name="McGinley-Smith S."/>
            <person name="Mohammad A.W."/>
            <person name="Gnirke A."/>
            <person name="Yurkov A.M."/>
            <person name="Nowrousian M."/>
            <person name="Sun S."/>
            <person name="Cuomo C.A."/>
            <person name="Heitman J."/>
        </authorList>
    </citation>
    <scope>NUCLEOTIDE SEQUENCE</scope>
    <source>
        <strain evidence="8">CBS 10117</strain>
    </source>
</reference>
<dbReference type="Gene3D" id="2.60.120.330">
    <property type="entry name" value="B-lactam Antibiotic, Isopenicillin N Synthase, Chain"/>
    <property type="match status" value="1"/>
</dbReference>
<dbReference type="GeneID" id="28967861"/>
<keyword evidence="3" id="KW-0560">Oxidoreductase</keyword>
<dbReference type="KEGG" id="kdj:28967861"/>
<evidence type="ECO:0000256" key="2">
    <source>
        <dbReference type="ARBA" id="ARBA00022723"/>
    </source>
</evidence>
<evidence type="ECO:0000256" key="1">
    <source>
        <dbReference type="ARBA" id="ARBA00008056"/>
    </source>
</evidence>
<dbReference type="GO" id="GO:0016491">
    <property type="term" value="F:oxidoreductase activity"/>
    <property type="evidence" value="ECO:0007669"/>
    <property type="project" value="UniProtKB-KW"/>
</dbReference>
<evidence type="ECO:0008006" key="10">
    <source>
        <dbReference type="Google" id="ProtNLM"/>
    </source>
</evidence>
<proteinExistence type="inferred from homology"/>
<dbReference type="InterPro" id="IPR026992">
    <property type="entry name" value="DIOX_N"/>
</dbReference>
<name>A0A1A6A461_9TREE</name>
<dbReference type="VEuPathDB" id="FungiDB:I303_04162"/>
<dbReference type="Pfam" id="PF03171">
    <property type="entry name" value="2OG-FeII_Oxy"/>
    <property type="match status" value="1"/>
</dbReference>
<dbReference type="OrthoDB" id="406156at2759"/>
<dbReference type="Pfam" id="PF14226">
    <property type="entry name" value="DIOX_N"/>
    <property type="match status" value="1"/>
</dbReference>
<dbReference type="RefSeq" id="XP_018262683.1">
    <property type="nucleotide sequence ID" value="XM_018407472.1"/>
</dbReference>
<gene>
    <name evidence="7" type="ORF">I303_04162</name>
    <name evidence="8" type="ORF">I303_104855</name>
</gene>
<dbReference type="InterPro" id="IPR044861">
    <property type="entry name" value="IPNS-like_FE2OG_OXY"/>
</dbReference>
<comment type="similarity">
    <text evidence="1">Belongs to the iron/ascorbate-dependent oxidoreductase family.</text>
</comment>
<dbReference type="STRING" id="1296121.A0A1A6A461"/>
<dbReference type="PANTHER" id="PTHR10209:SF172">
    <property type="entry name" value="FE2OG DIOXYGENASE DOMAIN-CONTAINING PROTEIN"/>
    <property type="match status" value="1"/>
</dbReference>
<dbReference type="InterPro" id="IPR027443">
    <property type="entry name" value="IPNS-like_sf"/>
</dbReference>
<dbReference type="SUPFAM" id="SSF51197">
    <property type="entry name" value="Clavaminate synthase-like"/>
    <property type="match status" value="1"/>
</dbReference>
<dbReference type="AlphaFoldDB" id="A0A1A6A461"/>
<evidence type="ECO:0000313" key="9">
    <source>
        <dbReference type="Proteomes" id="UP000078595"/>
    </source>
</evidence>
<feature type="domain" description="Isopenicillin N synthase-like Fe(2+) 2OG dioxygenase" evidence="5">
    <location>
        <begin position="223"/>
        <end position="306"/>
    </location>
</feature>
<evidence type="ECO:0000313" key="7">
    <source>
        <dbReference type="EMBL" id="OBR84841.1"/>
    </source>
</evidence>
<dbReference type="GO" id="GO:0046872">
    <property type="term" value="F:metal ion binding"/>
    <property type="evidence" value="ECO:0007669"/>
    <property type="project" value="UniProtKB-KW"/>
</dbReference>
<dbReference type="EMBL" id="KI894031">
    <property type="protein sequence ID" value="OBR84841.1"/>
    <property type="molecule type" value="Genomic_DNA"/>
</dbReference>
<evidence type="ECO:0000313" key="8">
    <source>
        <dbReference type="EMBL" id="WWC62259.1"/>
    </source>
</evidence>
<dbReference type="PRINTS" id="PR00682">
    <property type="entry name" value="IPNSYNTHASE"/>
</dbReference>
<evidence type="ECO:0000259" key="5">
    <source>
        <dbReference type="Pfam" id="PF03171"/>
    </source>
</evidence>
<feature type="domain" description="Non-haem dioxygenase N-terminal" evidence="6">
    <location>
        <begin position="39"/>
        <end position="141"/>
    </location>
</feature>
<protein>
    <recommendedName>
        <fullName evidence="10">Fe2OG dioxygenase domain-containing protein</fullName>
    </recommendedName>
</protein>